<dbReference type="Pfam" id="PF00629">
    <property type="entry name" value="MAM"/>
    <property type="match status" value="3"/>
</dbReference>
<organism evidence="3 4">
    <name type="scientific">Stegodyphus mimosarum</name>
    <name type="common">African social velvet spider</name>
    <dbReference type="NCBI Taxonomy" id="407821"/>
    <lineage>
        <taxon>Eukaryota</taxon>
        <taxon>Metazoa</taxon>
        <taxon>Ecdysozoa</taxon>
        <taxon>Arthropoda</taxon>
        <taxon>Chelicerata</taxon>
        <taxon>Arachnida</taxon>
        <taxon>Araneae</taxon>
        <taxon>Araneomorphae</taxon>
        <taxon>Entelegynae</taxon>
        <taxon>Eresoidea</taxon>
        <taxon>Eresidae</taxon>
        <taxon>Stegodyphus</taxon>
    </lineage>
</organism>
<dbReference type="GO" id="GO:0016020">
    <property type="term" value="C:membrane"/>
    <property type="evidence" value="ECO:0007669"/>
    <property type="project" value="InterPro"/>
</dbReference>
<keyword evidence="4" id="KW-1185">Reference proteome</keyword>
<dbReference type="STRING" id="407821.A0A087T058"/>
<protein>
    <submittedName>
        <fullName evidence="3">Apical endosomal glycoprotein</fullName>
    </submittedName>
</protein>
<name>A0A087T058_STEMI</name>
<feature type="domain" description="MAM" evidence="2">
    <location>
        <begin position="24"/>
        <end position="189"/>
    </location>
</feature>
<feature type="chain" id="PRO_5001829184" evidence="1">
    <location>
        <begin position="23"/>
        <end position="467"/>
    </location>
</feature>
<dbReference type="InterPro" id="IPR000998">
    <property type="entry name" value="MAM_dom"/>
</dbReference>
<evidence type="ECO:0000259" key="2">
    <source>
        <dbReference type="PROSITE" id="PS50060"/>
    </source>
</evidence>
<sequence>MALLRSCFLVLALLGLYASAQSSYKCDFENGICSFLSNDRRNYENWKIGRGKLNSADTGPSVDHTLGTDQGGYLFVNVSAAKTYDVKLQTINLRGDYCVRFFYHMYGADIGSLTVYAQSSWYADSKEYFFRSKTQGDRWKEAFFTARYERTMRYSGYNVVFKAKHASSTKIRGDIALDDVELTQGKCADTKWEAEKLCSFDDYNCGYTSLRRMSTTWEWKAEGRRTSLLNVLPKGDHTLGTSLGGYWFIGVSGSSWSQSGLQTYTLTSPNYKKPQTPLNCLHFYFYMDGDGAGFYWQKVDELYLQALITYSSSSSIVLVTKAKNTTRHRVWTYMEAKAEISKNYQIAFTAGIKSNLPALVAVDDIKLFPGNCPEAGFCDFEDGKCTWIDGDGNYTWVMKRGNSKANKETGPSIDNTLGTGEGSYVVVSTNDKTPGGTANLESEFFPPGDKDLCLSFFYYLKGQNVGK</sequence>
<dbReference type="EMBL" id="KK112764">
    <property type="protein sequence ID" value="KFM58497.1"/>
    <property type="molecule type" value="Genomic_DNA"/>
</dbReference>
<dbReference type="InterPro" id="IPR051560">
    <property type="entry name" value="MAM_domain-containing"/>
</dbReference>
<accession>A0A087T058</accession>
<feature type="domain" description="MAM" evidence="2">
    <location>
        <begin position="196"/>
        <end position="374"/>
    </location>
</feature>
<dbReference type="PANTHER" id="PTHR23282">
    <property type="entry name" value="APICAL ENDOSOMAL GLYCOPROTEIN PRECURSOR"/>
    <property type="match status" value="1"/>
</dbReference>
<dbReference type="AlphaFoldDB" id="A0A087T058"/>
<dbReference type="PANTHER" id="PTHR23282:SF101">
    <property type="entry name" value="MAM DOMAIN-CONTAINING PROTEIN"/>
    <property type="match status" value="1"/>
</dbReference>
<dbReference type="PROSITE" id="PS00740">
    <property type="entry name" value="MAM_1"/>
    <property type="match status" value="1"/>
</dbReference>
<dbReference type="SUPFAM" id="SSF49899">
    <property type="entry name" value="Concanavalin A-like lectins/glucanases"/>
    <property type="match status" value="3"/>
</dbReference>
<proteinExistence type="predicted"/>
<keyword evidence="1" id="KW-0732">Signal</keyword>
<feature type="non-terminal residue" evidence="3">
    <location>
        <position position="467"/>
    </location>
</feature>
<feature type="domain" description="MAM" evidence="2">
    <location>
        <begin position="376"/>
        <end position="467"/>
    </location>
</feature>
<evidence type="ECO:0000313" key="4">
    <source>
        <dbReference type="Proteomes" id="UP000054359"/>
    </source>
</evidence>
<dbReference type="OMA" id="QYMYTEI"/>
<evidence type="ECO:0000313" key="3">
    <source>
        <dbReference type="EMBL" id="KFM58497.1"/>
    </source>
</evidence>
<reference evidence="3 4" key="1">
    <citation type="submission" date="2013-11" db="EMBL/GenBank/DDBJ databases">
        <title>Genome sequencing of Stegodyphus mimosarum.</title>
        <authorList>
            <person name="Bechsgaard J."/>
        </authorList>
    </citation>
    <scope>NUCLEOTIDE SEQUENCE [LARGE SCALE GENOMIC DNA]</scope>
</reference>
<gene>
    <name evidence="3" type="ORF">X975_25359</name>
</gene>
<dbReference type="InterPro" id="IPR013320">
    <property type="entry name" value="ConA-like_dom_sf"/>
</dbReference>
<dbReference type="Gene3D" id="2.60.120.200">
    <property type="match status" value="3"/>
</dbReference>
<dbReference type="CDD" id="cd06263">
    <property type="entry name" value="MAM"/>
    <property type="match status" value="2"/>
</dbReference>
<evidence type="ECO:0000256" key="1">
    <source>
        <dbReference type="SAM" id="SignalP"/>
    </source>
</evidence>
<dbReference type="PROSITE" id="PS50060">
    <property type="entry name" value="MAM_2"/>
    <property type="match status" value="3"/>
</dbReference>
<dbReference type="Proteomes" id="UP000054359">
    <property type="component" value="Unassembled WGS sequence"/>
</dbReference>
<feature type="signal peptide" evidence="1">
    <location>
        <begin position="1"/>
        <end position="22"/>
    </location>
</feature>
<dbReference type="OrthoDB" id="6435751at2759"/>
<dbReference type="SMART" id="SM00137">
    <property type="entry name" value="MAM"/>
    <property type="match status" value="1"/>
</dbReference>